<dbReference type="EMBL" id="MU266358">
    <property type="protein sequence ID" value="KAH7928044.1"/>
    <property type="molecule type" value="Genomic_DNA"/>
</dbReference>
<reference evidence="1" key="1">
    <citation type="journal article" date="2021" name="New Phytol.">
        <title>Evolutionary innovations through gain and loss of genes in the ectomycorrhizal Boletales.</title>
        <authorList>
            <person name="Wu G."/>
            <person name="Miyauchi S."/>
            <person name="Morin E."/>
            <person name="Kuo A."/>
            <person name="Drula E."/>
            <person name="Varga T."/>
            <person name="Kohler A."/>
            <person name="Feng B."/>
            <person name="Cao Y."/>
            <person name="Lipzen A."/>
            <person name="Daum C."/>
            <person name="Hundley H."/>
            <person name="Pangilinan J."/>
            <person name="Johnson J."/>
            <person name="Barry K."/>
            <person name="LaButti K."/>
            <person name="Ng V."/>
            <person name="Ahrendt S."/>
            <person name="Min B."/>
            <person name="Choi I.G."/>
            <person name="Park H."/>
            <person name="Plett J.M."/>
            <person name="Magnuson J."/>
            <person name="Spatafora J.W."/>
            <person name="Nagy L.G."/>
            <person name="Henrissat B."/>
            <person name="Grigoriev I.V."/>
            <person name="Yang Z.L."/>
            <person name="Xu J."/>
            <person name="Martin F.M."/>
        </authorList>
    </citation>
    <scope>NUCLEOTIDE SEQUENCE</scope>
    <source>
        <strain evidence="1">KUC20120723A-06</strain>
    </source>
</reference>
<gene>
    <name evidence="1" type="ORF">BV22DRAFT_1044996</name>
</gene>
<organism evidence="1 2">
    <name type="scientific">Leucogyrophana mollusca</name>
    <dbReference type="NCBI Taxonomy" id="85980"/>
    <lineage>
        <taxon>Eukaryota</taxon>
        <taxon>Fungi</taxon>
        <taxon>Dikarya</taxon>
        <taxon>Basidiomycota</taxon>
        <taxon>Agaricomycotina</taxon>
        <taxon>Agaricomycetes</taxon>
        <taxon>Agaricomycetidae</taxon>
        <taxon>Boletales</taxon>
        <taxon>Boletales incertae sedis</taxon>
        <taxon>Leucogyrophana</taxon>
    </lineage>
</organism>
<sequence>MMVRASEDDFLAFVLAPPPDETPEDRERREGAEAEARRVSEAIDEQIRQEKIALKKKKKPVKVLLLGQSESDFQLQYARREWAEERASWRAVIHLNLIRNVVQVLDIVAREMASFESDRRAGLSEHLSDSEGEHRRRGPAYAFTDKHRLLKLRLGPLRTVQADLETKLGPGSREVLATTTDSATPFDSPDRSRRPSHEFCVNSSNGWRSALGRLRSNVTSPGTPSPSQRRRDAEGDEIMDVIVGCKNDIRGLWEDPVVQQVLAHRKAKIEDSPGFFLTDVDRIASHDYEPTDHDIVRARLRTVGVQEHRFIINEGVSAGREWLMYDVGGTRSSRATWSWYFDDVDAIIFLCPISCFDEQLREDRRINRLEDSYLLWRSVCSSRILAKTQIILFLNKCDLLHSKIKRGMCIKDHIPSFGDRKNDSITVMKYFQSHFKEISKQSSPEPRPFFMHFTSVVDTKATAATLSVVEESILRTHLRNADLL</sequence>
<keyword evidence="2" id="KW-1185">Reference proteome</keyword>
<comment type="caution">
    <text evidence="1">The sequence shown here is derived from an EMBL/GenBank/DDBJ whole genome shotgun (WGS) entry which is preliminary data.</text>
</comment>
<protein>
    <submittedName>
        <fullName evidence="1">G-alpha-domain-containing protein</fullName>
    </submittedName>
</protein>
<evidence type="ECO:0000313" key="1">
    <source>
        <dbReference type="EMBL" id="KAH7928044.1"/>
    </source>
</evidence>
<evidence type="ECO:0000313" key="2">
    <source>
        <dbReference type="Proteomes" id="UP000790709"/>
    </source>
</evidence>
<proteinExistence type="predicted"/>
<accession>A0ACB8BQU7</accession>
<name>A0ACB8BQU7_9AGAM</name>
<dbReference type="Proteomes" id="UP000790709">
    <property type="component" value="Unassembled WGS sequence"/>
</dbReference>